<evidence type="ECO:0000256" key="1">
    <source>
        <dbReference type="ARBA" id="ARBA00004141"/>
    </source>
</evidence>
<dbReference type="PRINTS" id="PR01035">
    <property type="entry name" value="TCRTETA"/>
</dbReference>
<comment type="subcellular location">
    <subcellularLocation>
        <location evidence="1">Membrane</location>
        <topology evidence="1">Multi-pass membrane protein</topology>
    </subcellularLocation>
</comment>
<dbReference type="Pfam" id="PF07690">
    <property type="entry name" value="MFS_1"/>
    <property type="match status" value="1"/>
</dbReference>
<feature type="transmembrane region" description="Helical" evidence="5">
    <location>
        <begin position="144"/>
        <end position="169"/>
    </location>
</feature>
<comment type="caution">
    <text evidence="7">The sequence shown here is derived from an EMBL/GenBank/DDBJ whole genome shotgun (WGS) entry which is preliminary data.</text>
</comment>
<feature type="transmembrane region" description="Helical" evidence="5">
    <location>
        <begin position="87"/>
        <end position="109"/>
    </location>
</feature>
<feature type="transmembrane region" description="Helical" evidence="5">
    <location>
        <begin position="55"/>
        <end position="75"/>
    </location>
</feature>
<sequence>MSATTASASWSDLLSGRNGMRSLALAGGTALHAINVYVVTTIMPSVVADIGGLAWYAWNTTLFVIASILGAALAAPLAGRAGAKGAYLIALAVFTAGTMVCACAPDMAWMLGGRTLQGLGGGVLVSLAYVLIRQVFEPALWPRAMGLVSAMWGIATLSGPAIGGVFAQWGDWRAAFWSLLPVVVVLAAIVVAYLPSTARASSGGGARIAGGRLALLALSVLAVSLASLARSGAWQLFGVGIGLVLAALIVRLDRHAAVRLLPHGAYSSTRLRAVYLCMSLLVIGSTTEIFVPYFLQTIHGHTPLAAGYLRR</sequence>
<proteinExistence type="predicted"/>
<dbReference type="RefSeq" id="WP_380020541.1">
    <property type="nucleotide sequence ID" value="NZ_JBHSHD010000007.1"/>
</dbReference>
<dbReference type="InterPro" id="IPR011701">
    <property type="entry name" value="MFS"/>
</dbReference>
<organism evidence="7 8">
    <name type="scientific">Dokdonella ginsengisoli</name>
    <dbReference type="NCBI Taxonomy" id="363846"/>
    <lineage>
        <taxon>Bacteria</taxon>
        <taxon>Pseudomonadati</taxon>
        <taxon>Pseudomonadota</taxon>
        <taxon>Gammaproteobacteria</taxon>
        <taxon>Lysobacterales</taxon>
        <taxon>Rhodanobacteraceae</taxon>
        <taxon>Dokdonella</taxon>
    </lineage>
</organism>
<keyword evidence="4 5" id="KW-0472">Membrane</keyword>
<feature type="transmembrane region" description="Helical" evidence="5">
    <location>
        <begin position="115"/>
        <end position="132"/>
    </location>
</feature>
<dbReference type="Gene3D" id="1.20.1720.10">
    <property type="entry name" value="Multidrug resistance protein D"/>
    <property type="match status" value="1"/>
</dbReference>
<dbReference type="PROSITE" id="PS50850">
    <property type="entry name" value="MFS"/>
    <property type="match status" value="1"/>
</dbReference>
<feature type="domain" description="Major facilitator superfamily (MFS) profile" evidence="6">
    <location>
        <begin position="21"/>
        <end position="311"/>
    </location>
</feature>
<keyword evidence="2 5" id="KW-0812">Transmembrane</keyword>
<feature type="transmembrane region" description="Helical" evidence="5">
    <location>
        <begin position="232"/>
        <end position="252"/>
    </location>
</feature>
<evidence type="ECO:0000313" key="7">
    <source>
        <dbReference type="EMBL" id="MFC4820650.1"/>
    </source>
</evidence>
<feature type="transmembrane region" description="Helical" evidence="5">
    <location>
        <begin position="23"/>
        <end position="43"/>
    </location>
</feature>
<dbReference type="PANTHER" id="PTHR23501">
    <property type="entry name" value="MAJOR FACILITATOR SUPERFAMILY"/>
    <property type="match status" value="1"/>
</dbReference>
<name>A0ABV9QUE6_9GAMM</name>
<feature type="transmembrane region" description="Helical" evidence="5">
    <location>
        <begin position="206"/>
        <end position="226"/>
    </location>
</feature>
<evidence type="ECO:0000259" key="6">
    <source>
        <dbReference type="PROSITE" id="PS50850"/>
    </source>
</evidence>
<dbReference type="InterPro" id="IPR001958">
    <property type="entry name" value="Tet-R_TetA/multi-R_MdtG-like"/>
</dbReference>
<evidence type="ECO:0000256" key="4">
    <source>
        <dbReference type="ARBA" id="ARBA00023136"/>
    </source>
</evidence>
<keyword evidence="8" id="KW-1185">Reference proteome</keyword>
<evidence type="ECO:0000256" key="5">
    <source>
        <dbReference type="SAM" id="Phobius"/>
    </source>
</evidence>
<dbReference type="InterPro" id="IPR036259">
    <property type="entry name" value="MFS_trans_sf"/>
</dbReference>
<gene>
    <name evidence="7" type="ORF">ACFO6Q_09955</name>
</gene>
<evidence type="ECO:0000256" key="3">
    <source>
        <dbReference type="ARBA" id="ARBA00022989"/>
    </source>
</evidence>
<reference evidence="8" key="1">
    <citation type="journal article" date="2019" name="Int. J. Syst. Evol. Microbiol.">
        <title>The Global Catalogue of Microorganisms (GCM) 10K type strain sequencing project: providing services to taxonomists for standard genome sequencing and annotation.</title>
        <authorList>
            <consortium name="The Broad Institute Genomics Platform"/>
            <consortium name="The Broad Institute Genome Sequencing Center for Infectious Disease"/>
            <person name="Wu L."/>
            <person name="Ma J."/>
        </authorList>
    </citation>
    <scope>NUCLEOTIDE SEQUENCE [LARGE SCALE GENOMIC DNA]</scope>
    <source>
        <strain evidence="8">CCUG 30340</strain>
    </source>
</reference>
<feature type="transmembrane region" description="Helical" evidence="5">
    <location>
        <begin position="273"/>
        <end position="295"/>
    </location>
</feature>
<keyword evidence="3 5" id="KW-1133">Transmembrane helix</keyword>
<feature type="transmembrane region" description="Helical" evidence="5">
    <location>
        <begin position="175"/>
        <end position="194"/>
    </location>
</feature>
<accession>A0ABV9QUE6</accession>
<dbReference type="PANTHER" id="PTHR23501:SF154">
    <property type="entry name" value="MULTIDRUG-EFFLUX TRANSPORTER RV1634-RELATED"/>
    <property type="match status" value="1"/>
</dbReference>
<dbReference type="EMBL" id="JBHSHD010000007">
    <property type="protein sequence ID" value="MFC4820650.1"/>
    <property type="molecule type" value="Genomic_DNA"/>
</dbReference>
<dbReference type="InterPro" id="IPR020846">
    <property type="entry name" value="MFS_dom"/>
</dbReference>
<evidence type="ECO:0000256" key="2">
    <source>
        <dbReference type="ARBA" id="ARBA00022692"/>
    </source>
</evidence>
<evidence type="ECO:0000313" key="8">
    <source>
        <dbReference type="Proteomes" id="UP001595886"/>
    </source>
</evidence>
<dbReference type="SUPFAM" id="SSF103473">
    <property type="entry name" value="MFS general substrate transporter"/>
    <property type="match status" value="1"/>
</dbReference>
<protein>
    <submittedName>
        <fullName evidence="7">MFS transporter</fullName>
    </submittedName>
</protein>
<dbReference type="Proteomes" id="UP001595886">
    <property type="component" value="Unassembled WGS sequence"/>
</dbReference>